<name>A0A8J7YTC4_9ARCH</name>
<dbReference type="EMBL" id="JAACVF010000241">
    <property type="protein sequence ID" value="NCN65769.1"/>
    <property type="molecule type" value="Genomic_DNA"/>
</dbReference>
<gene>
    <name evidence="1" type="ORF">GW910_06930</name>
</gene>
<accession>A0A8J7YTC4</accession>
<dbReference type="Pfam" id="PF11617">
    <property type="entry name" value="Cu-binding_MopE"/>
    <property type="match status" value="2"/>
</dbReference>
<dbReference type="InterPro" id="IPR021655">
    <property type="entry name" value="Put_metal-bd"/>
</dbReference>
<evidence type="ECO:0000313" key="2">
    <source>
        <dbReference type="Proteomes" id="UP000768163"/>
    </source>
</evidence>
<reference evidence="1" key="1">
    <citation type="submission" date="2019-11" db="EMBL/GenBank/DDBJ databases">
        <title>Lipid analysis of CO2-rich subsurface aquifers suggests an autotrophy-based deep biosphere with lysolipids enriched in CPR bacteria.</title>
        <authorList>
            <person name="Probst A.J."/>
            <person name="Elling F.J."/>
            <person name="Castelle C.J."/>
            <person name="Zhu Q."/>
            <person name="Elvert M."/>
            <person name="Birarda G."/>
            <person name="Holman H.-Y."/>
            <person name="Lane K.R."/>
            <person name="Ladd B."/>
            <person name="Ryan M.C."/>
            <person name="Woyke T."/>
            <person name="Hinrichs K.-U."/>
            <person name="Banfield J.F."/>
        </authorList>
    </citation>
    <scope>NUCLEOTIDE SEQUENCE</scope>
    <source>
        <strain evidence="1">CG_2015-01_33_1645</strain>
    </source>
</reference>
<feature type="non-terminal residue" evidence="1">
    <location>
        <position position="211"/>
    </location>
</feature>
<dbReference type="AlphaFoldDB" id="A0A8J7YTC4"/>
<organism evidence="1 2">
    <name type="scientific">Candidatus Altarchaeum hamiconexum</name>
    <dbReference type="NCBI Taxonomy" id="1803513"/>
    <lineage>
        <taxon>Archaea</taxon>
        <taxon>Candidatus Altarchaeota</taxon>
        <taxon>Candidatus Altiarchaeia</taxon>
        <taxon>Candidatus Altarchaeales</taxon>
        <taxon>Candidatus Altarchaeaceae</taxon>
        <taxon>Candidatus Altarchaeum</taxon>
    </lineage>
</organism>
<protein>
    <submittedName>
        <fullName evidence="1">Uncharacterized protein</fullName>
    </submittedName>
</protein>
<feature type="non-terminal residue" evidence="1">
    <location>
        <position position="1"/>
    </location>
</feature>
<evidence type="ECO:0000313" key="1">
    <source>
        <dbReference type="EMBL" id="NCN65769.1"/>
    </source>
</evidence>
<proteinExistence type="predicted"/>
<comment type="caution">
    <text evidence="1">The sequence shown here is derived from an EMBL/GenBank/DDBJ whole genome shotgun (WGS) entry which is preliminary data.</text>
</comment>
<sequence>VSQNVTCPTGYVNNSLDCNDNNSAIRPNTVWYYDADNDTYGNATHNVTSCNKPTPGNCVLIAGDCNDNNTNIHPGATEIYNGVDDNCDGQIDEGFCGSDSQCPSGYYCGSDHTCKKKAKKTEGYTGTIDYSQDTIPASVTLKEFSGVPKEAEGLTLTLNLGKDARNAQVTVTVENKTNTFTANDNGTVTITLPGFGQGEITARKSGFKTLT</sequence>
<dbReference type="Proteomes" id="UP000768163">
    <property type="component" value="Unassembled WGS sequence"/>
</dbReference>